<dbReference type="InterPro" id="IPR050498">
    <property type="entry name" value="Ycf3"/>
</dbReference>
<evidence type="ECO:0000256" key="1">
    <source>
        <dbReference type="ARBA" id="ARBA00022737"/>
    </source>
</evidence>
<reference evidence="4" key="1">
    <citation type="submission" date="2019-08" db="EMBL/GenBank/DDBJ databases">
        <authorList>
            <person name="Kucharzyk K."/>
            <person name="Murdoch R.W."/>
            <person name="Higgins S."/>
            <person name="Loffler F."/>
        </authorList>
    </citation>
    <scope>NUCLEOTIDE SEQUENCE</scope>
</reference>
<dbReference type="InterPro" id="IPR013105">
    <property type="entry name" value="TPR_2"/>
</dbReference>
<evidence type="ECO:0000256" key="3">
    <source>
        <dbReference type="SAM" id="MobiDB-lite"/>
    </source>
</evidence>
<dbReference type="SMART" id="SM00028">
    <property type="entry name" value="TPR"/>
    <property type="match status" value="7"/>
</dbReference>
<feature type="region of interest" description="Disordered" evidence="3">
    <location>
        <begin position="413"/>
        <end position="442"/>
    </location>
</feature>
<dbReference type="GO" id="GO:0006508">
    <property type="term" value="P:proteolysis"/>
    <property type="evidence" value="ECO:0007669"/>
    <property type="project" value="UniProtKB-KW"/>
</dbReference>
<keyword evidence="1" id="KW-0677">Repeat</keyword>
<dbReference type="SUPFAM" id="SSF48452">
    <property type="entry name" value="TPR-like"/>
    <property type="match status" value="1"/>
</dbReference>
<evidence type="ECO:0000313" key="4">
    <source>
        <dbReference type="EMBL" id="MPM44072.1"/>
    </source>
</evidence>
<dbReference type="InterPro" id="IPR019734">
    <property type="entry name" value="TPR_rpt"/>
</dbReference>
<dbReference type="AlphaFoldDB" id="A0A644ZT84"/>
<organism evidence="4">
    <name type="scientific">bioreactor metagenome</name>
    <dbReference type="NCBI Taxonomy" id="1076179"/>
    <lineage>
        <taxon>unclassified sequences</taxon>
        <taxon>metagenomes</taxon>
        <taxon>ecological metagenomes</taxon>
    </lineage>
</organism>
<name>A0A644ZT84_9ZZZZ</name>
<dbReference type="Pfam" id="PF13432">
    <property type="entry name" value="TPR_16"/>
    <property type="match status" value="1"/>
</dbReference>
<gene>
    <name evidence="4" type="primary">bepA_50</name>
    <name evidence="4" type="ORF">SDC9_90750</name>
</gene>
<dbReference type="Pfam" id="PF14559">
    <property type="entry name" value="TPR_19"/>
    <property type="match status" value="1"/>
</dbReference>
<evidence type="ECO:0000256" key="2">
    <source>
        <dbReference type="ARBA" id="ARBA00022803"/>
    </source>
</evidence>
<sequence length="442" mass="48147">MYIKGSKWNMSRRRQRSNPFRVILLVLVIAGLFAADRFIVPTVPNLFMPTSTATRPPESYITDAQKLENEGRLTLAINAYKQAVEVDPKNPANYLALARLYIYTGSYSDAVIQAENALLLNPNNDTAMALRGWALSFEGDYIRAEAALNDAISTNAQNAAAVAYLSEVYIDMVQDGQGQLDTSEKAIALSKQAVEMAPGAIETHRARGLVLEYTGNYEEAVTEFEAAIAINPNIADLHIALGRNYYYLLEYDSAITEYTKANALNPKDSTPESLIANVYLINGDYTKAAQYAEAALQDNPVDPYLYGNLGLIYWRESYYQDAVDVLKIAVQGGSTSDGRTITGLSMDYSKAGTFYYTYGLALANVGQCSLALQIAQAVASGMRNDEVAVYNAQEIINTCELLAAQGATEMPTPTSGAYLIQPTSTPDLSTPSEVLPTETPTP</sequence>
<keyword evidence="4" id="KW-0645">Protease</keyword>
<dbReference type="Gene3D" id="1.25.40.10">
    <property type="entry name" value="Tetratricopeptide repeat domain"/>
    <property type="match status" value="2"/>
</dbReference>
<accession>A0A644ZT84</accession>
<dbReference type="PROSITE" id="PS50005">
    <property type="entry name" value="TPR"/>
    <property type="match status" value="4"/>
</dbReference>
<dbReference type="GO" id="GO:0008233">
    <property type="term" value="F:peptidase activity"/>
    <property type="evidence" value="ECO:0007669"/>
    <property type="project" value="UniProtKB-KW"/>
</dbReference>
<protein>
    <submittedName>
        <fullName evidence="4">Beta-barrel assembly-enhancing protease</fullName>
        <ecNumber evidence="4">3.4.-.-</ecNumber>
    </submittedName>
</protein>
<comment type="caution">
    <text evidence="4">The sequence shown here is derived from an EMBL/GenBank/DDBJ whole genome shotgun (WGS) entry which is preliminary data.</text>
</comment>
<dbReference type="PANTHER" id="PTHR44858:SF1">
    <property type="entry name" value="UDP-N-ACETYLGLUCOSAMINE--PEPTIDE N-ACETYLGLUCOSAMINYLTRANSFERASE SPINDLY-RELATED"/>
    <property type="match status" value="1"/>
</dbReference>
<proteinExistence type="predicted"/>
<keyword evidence="2" id="KW-0802">TPR repeat</keyword>
<dbReference type="EC" id="3.4.-.-" evidence="4"/>
<dbReference type="Pfam" id="PF07719">
    <property type="entry name" value="TPR_2"/>
    <property type="match status" value="1"/>
</dbReference>
<dbReference type="PANTHER" id="PTHR44858">
    <property type="entry name" value="TETRATRICOPEPTIDE REPEAT PROTEIN 6"/>
    <property type="match status" value="1"/>
</dbReference>
<keyword evidence="4" id="KW-0378">Hydrolase</keyword>
<dbReference type="InterPro" id="IPR011990">
    <property type="entry name" value="TPR-like_helical_dom_sf"/>
</dbReference>
<dbReference type="EMBL" id="VSSQ01010338">
    <property type="protein sequence ID" value="MPM44072.1"/>
    <property type="molecule type" value="Genomic_DNA"/>
</dbReference>